<dbReference type="Proteomes" id="UP000028582">
    <property type="component" value="Unassembled WGS sequence"/>
</dbReference>
<organism evidence="1 2">
    <name type="scientific">Phytophthora nicotianae P1976</name>
    <dbReference type="NCBI Taxonomy" id="1317066"/>
    <lineage>
        <taxon>Eukaryota</taxon>
        <taxon>Sar</taxon>
        <taxon>Stramenopiles</taxon>
        <taxon>Oomycota</taxon>
        <taxon>Peronosporomycetes</taxon>
        <taxon>Peronosporales</taxon>
        <taxon>Peronosporaceae</taxon>
        <taxon>Phytophthora</taxon>
    </lineage>
</organism>
<comment type="caution">
    <text evidence="1">The sequence shown here is derived from an EMBL/GenBank/DDBJ whole genome shotgun (WGS) entry which is preliminary data.</text>
</comment>
<feature type="non-terminal residue" evidence="1">
    <location>
        <position position="55"/>
    </location>
</feature>
<evidence type="ECO:0000313" key="1">
    <source>
        <dbReference type="EMBL" id="ETO69135.1"/>
    </source>
</evidence>
<reference evidence="1 2" key="1">
    <citation type="submission" date="2013-11" db="EMBL/GenBank/DDBJ databases">
        <title>The Genome Sequence of Phytophthora parasitica P1976.</title>
        <authorList>
            <consortium name="The Broad Institute Genomics Platform"/>
            <person name="Russ C."/>
            <person name="Tyler B."/>
            <person name="Panabieres F."/>
            <person name="Shan W."/>
            <person name="Tripathy S."/>
            <person name="Grunwald N."/>
            <person name="Machado M."/>
            <person name="Johnson C.S."/>
            <person name="Walker B."/>
            <person name="Young S."/>
            <person name="Zeng Q."/>
            <person name="Gargeya S."/>
            <person name="Fitzgerald M."/>
            <person name="Haas B."/>
            <person name="Abouelleil A."/>
            <person name="Allen A.W."/>
            <person name="Alvarado L."/>
            <person name="Arachchi H.M."/>
            <person name="Berlin A.M."/>
            <person name="Chapman S.B."/>
            <person name="Gainer-Dewar J."/>
            <person name="Goldberg J."/>
            <person name="Griggs A."/>
            <person name="Gujja S."/>
            <person name="Hansen M."/>
            <person name="Howarth C."/>
            <person name="Imamovic A."/>
            <person name="Ireland A."/>
            <person name="Larimer J."/>
            <person name="McCowan C."/>
            <person name="Murphy C."/>
            <person name="Pearson M."/>
            <person name="Poon T.W."/>
            <person name="Priest M."/>
            <person name="Roberts A."/>
            <person name="Saif S."/>
            <person name="Shea T."/>
            <person name="Sisk P."/>
            <person name="Sykes S."/>
            <person name="Wortman J."/>
            <person name="Nusbaum C."/>
            <person name="Birren B."/>
        </authorList>
    </citation>
    <scope>NUCLEOTIDE SEQUENCE [LARGE SCALE GENOMIC DNA]</scope>
    <source>
        <strain evidence="1 2">P1976</strain>
    </source>
</reference>
<gene>
    <name evidence="1" type="ORF">F444_14193</name>
</gene>
<protein>
    <submittedName>
        <fullName evidence="1">Uncharacterized protein</fullName>
    </submittedName>
</protein>
<feature type="non-terminal residue" evidence="1">
    <location>
        <position position="1"/>
    </location>
</feature>
<proteinExistence type="predicted"/>
<dbReference type="EMBL" id="ANJA01002577">
    <property type="protein sequence ID" value="ETO69135.1"/>
    <property type="molecule type" value="Genomic_DNA"/>
</dbReference>
<name>A0A080ZR74_PHYNI</name>
<evidence type="ECO:0000313" key="2">
    <source>
        <dbReference type="Proteomes" id="UP000028582"/>
    </source>
</evidence>
<accession>A0A080ZR74</accession>
<sequence>SFAPIPKFDDRFARQNRYELPPEFPLASPYSGIVHHLSGTNIYAHTQIFHPEVHD</sequence>
<dbReference type="AlphaFoldDB" id="A0A080ZR74"/>